<keyword evidence="2" id="KW-1185">Reference proteome</keyword>
<evidence type="ECO:0000313" key="1">
    <source>
        <dbReference type="EMBL" id="QDV30841.1"/>
    </source>
</evidence>
<reference evidence="1 2" key="1">
    <citation type="submission" date="2019-02" db="EMBL/GenBank/DDBJ databases">
        <title>Deep-cultivation of Planctomycetes and their phenomic and genomic characterization uncovers novel biology.</title>
        <authorList>
            <person name="Wiegand S."/>
            <person name="Jogler M."/>
            <person name="Boedeker C."/>
            <person name="Pinto D."/>
            <person name="Vollmers J."/>
            <person name="Rivas-Marin E."/>
            <person name="Kohn T."/>
            <person name="Peeters S.H."/>
            <person name="Heuer A."/>
            <person name="Rast P."/>
            <person name="Oberbeckmann S."/>
            <person name="Bunk B."/>
            <person name="Jeske O."/>
            <person name="Meyerdierks A."/>
            <person name="Storesund J.E."/>
            <person name="Kallscheuer N."/>
            <person name="Luecker S."/>
            <person name="Lage O.M."/>
            <person name="Pohl T."/>
            <person name="Merkel B.J."/>
            <person name="Hornburger P."/>
            <person name="Mueller R.-W."/>
            <person name="Bruemmer F."/>
            <person name="Labrenz M."/>
            <person name="Spormann A.M."/>
            <person name="Op den Camp H."/>
            <person name="Overmann J."/>
            <person name="Amann R."/>
            <person name="Jetten M.S.M."/>
            <person name="Mascher T."/>
            <person name="Medema M.H."/>
            <person name="Devos D.P."/>
            <person name="Kaster A.-K."/>
            <person name="Ovreas L."/>
            <person name="Rohde M."/>
            <person name="Galperin M.Y."/>
            <person name="Jogler C."/>
        </authorList>
    </citation>
    <scope>NUCLEOTIDE SEQUENCE [LARGE SCALE GENOMIC DNA]</scope>
    <source>
        <strain evidence="1 2">Spb1</strain>
    </source>
</reference>
<dbReference type="KEGG" id="peh:Spb1_27760"/>
<organism evidence="1 2">
    <name type="scientific">Planctopirus ephydatiae</name>
    <dbReference type="NCBI Taxonomy" id="2528019"/>
    <lineage>
        <taxon>Bacteria</taxon>
        <taxon>Pseudomonadati</taxon>
        <taxon>Planctomycetota</taxon>
        <taxon>Planctomycetia</taxon>
        <taxon>Planctomycetales</taxon>
        <taxon>Planctomycetaceae</taxon>
        <taxon>Planctopirus</taxon>
    </lineage>
</organism>
<name>A0A518GQR9_9PLAN</name>
<dbReference type="OrthoDB" id="284368at2"/>
<evidence type="ECO:0000313" key="2">
    <source>
        <dbReference type="Proteomes" id="UP000315349"/>
    </source>
</evidence>
<proteinExistence type="predicted"/>
<protein>
    <submittedName>
        <fullName evidence="1">Uncharacterized protein</fullName>
    </submittedName>
</protein>
<dbReference type="EMBL" id="CP036299">
    <property type="protein sequence ID" value="QDV30841.1"/>
    <property type="molecule type" value="Genomic_DNA"/>
</dbReference>
<accession>A0A518GQR9</accession>
<dbReference type="RefSeq" id="WP_145300823.1">
    <property type="nucleotide sequence ID" value="NZ_CP036299.1"/>
</dbReference>
<dbReference type="Proteomes" id="UP000315349">
    <property type="component" value="Chromosome"/>
</dbReference>
<sequence length="154" mass="17489">MLTRDECLIYLENAVKKPPAVPPLREWVNSNLGSLSSAFDRRDFLTIKYRGLIGAYTVLERLGLIEHRDRTFDPLDFNQTHCDYCGGELFWALPGRTTRAEIVAYAELIGDEQLKADQWIHPGVYCANGCTFRMFNIAPREPGGDPPPWMQNVG</sequence>
<dbReference type="AlphaFoldDB" id="A0A518GQR9"/>
<gene>
    <name evidence="1" type="ORF">Spb1_27760</name>
</gene>